<dbReference type="SUPFAM" id="SSF55729">
    <property type="entry name" value="Acyl-CoA N-acyltransferases (Nat)"/>
    <property type="match status" value="1"/>
</dbReference>
<dbReference type="GO" id="GO:0016747">
    <property type="term" value="F:acyltransferase activity, transferring groups other than amino-acyl groups"/>
    <property type="evidence" value="ECO:0007669"/>
    <property type="project" value="InterPro"/>
</dbReference>
<evidence type="ECO:0000259" key="1">
    <source>
        <dbReference type="PROSITE" id="PS51186"/>
    </source>
</evidence>
<keyword evidence="2" id="KW-0808">Transferase</keyword>
<dbReference type="InterPro" id="IPR000182">
    <property type="entry name" value="GNAT_dom"/>
</dbReference>
<dbReference type="EMBL" id="CP033577">
    <property type="protein sequence ID" value="AYV22851.1"/>
    <property type="molecule type" value="Genomic_DNA"/>
</dbReference>
<dbReference type="Pfam" id="PF00583">
    <property type="entry name" value="Acetyltransf_1"/>
    <property type="match status" value="1"/>
</dbReference>
<dbReference type="Proteomes" id="UP000279760">
    <property type="component" value="Chromosome 1"/>
</dbReference>
<feature type="domain" description="N-acetyltransferase" evidence="1">
    <location>
        <begin position="13"/>
        <end position="170"/>
    </location>
</feature>
<dbReference type="PANTHER" id="PTHR43415">
    <property type="entry name" value="SPERMIDINE N(1)-ACETYLTRANSFERASE"/>
    <property type="match status" value="1"/>
</dbReference>
<protein>
    <submittedName>
        <fullName evidence="2">N-acetyltransferase</fullName>
    </submittedName>
</protein>
<sequence>MYLMREPISERTMKLRVFDKADYDTLIQWIDSEKLNYQWGGPNFAFPLDHHQLTSHCAKPEVLPFILVSGSLLVGYVELFKVTESNFRICRVFVSSNFRGQGISKIMLTQLIELSRTRYFATQLSLAVFAHNRTARRCYEALGFNVTSRETGTRSYDGVVWDLLRMEKQL</sequence>
<dbReference type="PANTHER" id="PTHR43415:SF5">
    <property type="entry name" value="ACETYLTRANSFERASE"/>
    <property type="match status" value="1"/>
</dbReference>
<dbReference type="Gene3D" id="3.40.630.30">
    <property type="match status" value="1"/>
</dbReference>
<dbReference type="PROSITE" id="PS51186">
    <property type="entry name" value="GNAT"/>
    <property type="match status" value="1"/>
</dbReference>
<name>A0A3G4VIV0_9VIBR</name>
<accession>A0A3G4VIV0</accession>
<gene>
    <name evidence="2" type="ORF">ECB94_17030</name>
</gene>
<organism evidence="2 3">
    <name type="scientific">Vibrio mediterranei</name>
    <dbReference type="NCBI Taxonomy" id="689"/>
    <lineage>
        <taxon>Bacteria</taxon>
        <taxon>Pseudomonadati</taxon>
        <taxon>Pseudomonadota</taxon>
        <taxon>Gammaproteobacteria</taxon>
        <taxon>Vibrionales</taxon>
        <taxon>Vibrionaceae</taxon>
        <taxon>Vibrio</taxon>
    </lineage>
</organism>
<evidence type="ECO:0000313" key="2">
    <source>
        <dbReference type="EMBL" id="AYV22851.1"/>
    </source>
</evidence>
<proteinExistence type="predicted"/>
<evidence type="ECO:0000313" key="3">
    <source>
        <dbReference type="Proteomes" id="UP000279760"/>
    </source>
</evidence>
<dbReference type="CDD" id="cd04301">
    <property type="entry name" value="NAT_SF"/>
    <property type="match status" value="1"/>
</dbReference>
<reference evidence="2 3" key="1">
    <citation type="submission" date="2018-11" db="EMBL/GenBank/DDBJ databases">
        <title>Complete Genome Sequence of Vbrio mediterranei 117-T6: a Potential Pathogen Bacteria Isolated from the Conchocelis of Pyropia.</title>
        <authorList>
            <person name="Liu Q."/>
        </authorList>
    </citation>
    <scope>NUCLEOTIDE SEQUENCE [LARGE SCALE GENOMIC DNA]</scope>
    <source>
        <strain evidence="2 3">117-T6</strain>
    </source>
</reference>
<dbReference type="InterPro" id="IPR016181">
    <property type="entry name" value="Acyl_CoA_acyltransferase"/>
</dbReference>
<dbReference type="AlphaFoldDB" id="A0A3G4VIV0"/>